<feature type="region of interest" description="Disordered" evidence="1">
    <location>
        <begin position="266"/>
        <end position="290"/>
    </location>
</feature>
<dbReference type="AlphaFoldDB" id="A0A517Y5W3"/>
<evidence type="ECO:0000256" key="1">
    <source>
        <dbReference type="SAM" id="MobiDB-lite"/>
    </source>
</evidence>
<proteinExistence type="predicted"/>
<dbReference type="KEGG" id="aagg:ETAA8_06660"/>
<accession>A0A517Y5W3</accession>
<keyword evidence="3" id="KW-1185">Reference proteome</keyword>
<sequence length="382" mass="42525">MVTNLKTPMPPGDREDFICLANRAIFKAHTNRMGQNVGERELTLITERCNERIEDTGDYVPLIINHTSDDGKSDPEVVGFVGPFAMGRLGTRRPLPAIFGRMWIYREKKHLLKKYPRISVEFWQDASDPGTGFFDPISLLGATTPELDLGLHYEKTKDAANRRLVKYAKVERFSANPDSHERGSTMLSPEDIQQIVAALDGVITQKISEATAGMKGQAAKPKRLEPDDDLDDELEDVDEPEAAGKLDPAMDERLNRIEQYYKQFRSGGPAVKRASGESPDQYSKRTTDEARRRCDAINAKAGPHGGRANFADILAEVRGEQPESRFQLGGRYQKQPEPALAPTASARAATVARDRCLEIQARGRKANYAMELQAARRELGVS</sequence>
<dbReference type="RefSeq" id="WP_145084797.1">
    <property type="nucleotide sequence ID" value="NZ_CP036274.1"/>
</dbReference>
<organism evidence="2 3">
    <name type="scientific">Anatilimnocola aggregata</name>
    <dbReference type="NCBI Taxonomy" id="2528021"/>
    <lineage>
        <taxon>Bacteria</taxon>
        <taxon>Pseudomonadati</taxon>
        <taxon>Planctomycetota</taxon>
        <taxon>Planctomycetia</taxon>
        <taxon>Pirellulales</taxon>
        <taxon>Pirellulaceae</taxon>
        <taxon>Anatilimnocola</taxon>
    </lineage>
</organism>
<dbReference type="OrthoDB" id="9896863at2"/>
<gene>
    <name evidence="2" type="ORF">ETAA8_06660</name>
</gene>
<feature type="compositionally biased region" description="Acidic residues" evidence="1">
    <location>
        <begin position="226"/>
        <end position="241"/>
    </location>
</feature>
<evidence type="ECO:0000313" key="2">
    <source>
        <dbReference type="EMBL" id="QDU25596.1"/>
    </source>
</evidence>
<evidence type="ECO:0000313" key="3">
    <source>
        <dbReference type="Proteomes" id="UP000315017"/>
    </source>
</evidence>
<dbReference type="EMBL" id="CP036274">
    <property type="protein sequence ID" value="QDU25596.1"/>
    <property type="molecule type" value="Genomic_DNA"/>
</dbReference>
<dbReference type="Proteomes" id="UP000315017">
    <property type="component" value="Chromosome"/>
</dbReference>
<feature type="region of interest" description="Disordered" evidence="1">
    <location>
        <begin position="212"/>
        <end position="250"/>
    </location>
</feature>
<name>A0A517Y5W3_9BACT</name>
<protein>
    <submittedName>
        <fullName evidence="2">Uncharacterized protein</fullName>
    </submittedName>
</protein>
<reference evidence="2 3" key="1">
    <citation type="submission" date="2019-02" db="EMBL/GenBank/DDBJ databases">
        <title>Deep-cultivation of Planctomycetes and their phenomic and genomic characterization uncovers novel biology.</title>
        <authorList>
            <person name="Wiegand S."/>
            <person name="Jogler M."/>
            <person name="Boedeker C."/>
            <person name="Pinto D."/>
            <person name="Vollmers J."/>
            <person name="Rivas-Marin E."/>
            <person name="Kohn T."/>
            <person name="Peeters S.H."/>
            <person name="Heuer A."/>
            <person name="Rast P."/>
            <person name="Oberbeckmann S."/>
            <person name="Bunk B."/>
            <person name="Jeske O."/>
            <person name="Meyerdierks A."/>
            <person name="Storesund J.E."/>
            <person name="Kallscheuer N."/>
            <person name="Luecker S."/>
            <person name="Lage O.M."/>
            <person name="Pohl T."/>
            <person name="Merkel B.J."/>
            <person name="Hornburger P."/>
            <person name="Mueller R.-W."/>
            <person name="Bruemmer F."/>
            <person name="Labrenz M."/>
            <person name="Spormann A.M."/>
            <person name="Op den Camp H."/>
            <person name="Overmann J."/>
            <person name="Amann R."/>
            <person name="Jetten M.S.M."/>
            <person name="Mascher T."/>
            <person name="Medema M.H."/>
            <person name="Devos D.P."/>
            <person name="Kaster A.-K."/>
            <person name="Ovreas L."/>
            <person name="Rohde M."/>
            <person name="Galperin M.Y."/>
            <person name="Jogler C."/>
        </authorList>
    </citation>
    <scope>NUCLEOTIDE SEQUENCE [LARGE SCALE GENOMIC DNA]</scope>
    <source>
        <strain evidence="2 3">ETA_A8</strain>
    </source>
</reference>